<sequence>MAGFVPTLFRDYFSTTGRDRVSSQQLQHRLDDVGTTANTSGTMALLPDCLVAIISHLNSCQALINDLTFILRVSFVRAPEPAGCHFRREVLPVTHGGRMTSTR</sequence>
<organism evidence="1">
    <name type="scientific">Anopheles sinensis</name>
    <name type="common">Mosquito</name>
    <dbReference type="NCBI Taxonomy" id="74873"/>
    <lineage>
        <taxon>Eukaryota</taxon>
        <taxon>Metazoa</taxon>
        <taxon>Ecdysozoa</taxon>
        <taxon>Arthropoda</taxon>
        <taxon>Hexapoda</taxon>
        <taxon>Insecta</taxon>
        <taxon>Pterygota</taxon>
        <taxon>Neoptera</taxon>
        <taxon>Endopterygota</taxon>
        <taxon>Diptera</taxon>
        <taxon>Nematocera</taxon>
        <taxon>Culicoidea</taxon>
        <taxon>Culicidae</taxon>
        <taxon>Anophelinae</taxon>
        <taxon>Anopheles</taxon>
    </lineage>
</organism>
<evidence type="ECO:0000313" key="2">
    <source>
        <dbReference type="EnsemblMetazoa" id="ASIC005441-PA"/>
    </source>
</evidence>
<keyword evidence="3" id="KW-1185">Reference proteome</keyword>
<evidence type="ECO:0000313" key="3">
    <source>
        <dbReference type="Proteomes" id="UP000030765"/>
    </source>
</evidence>
<dbReference type="Proteomes" id="UP000030765">
    <property type="component" value="Unassembled WGS sequence"/>
</dbReference>
<accession>A0A084VJK3</accession>
<gene>
    <name evidence="1" type="ORF">ZHAS_00005441</name>
</gene>
<evidence type="ECO:0000313" key="1">
    <source>
        <dbReference type="EMBL" id="KFB38147.1"/>
    </source>
</evidence>
<reference evidence="1 3" key="1">
    <citation type="journal article" date="2014" name="BMC Genomics">
        <title>Genome sequence of Anopheles sinensis provides insight into genetics basis of mosquito competence for malaria parasites.</title>
        <authorList>
            <person name="Zhou D."/>
            <person name="Zhang D."/>
            <person name="Ding G."/>
            <person name="Shi L."/>
            <person name="Hou Q."/>
            <person name="Ye Y."/>
            <person name="Xu Y."/>
            <person name="Zhou H."/>
            <person name="Xiong C."/>
            <person name="Li S."/>
            <person name="Yu J."/>
            <person name="Hong S."/>
            <person name="Yu X."/>
            <person name="Zou P."/>
            <person name="Chen C."/>
            <person name="Chang X."/>
            <person name="Wang W."/>
            <person name="Lv Y."/>
            <person name="Sun Y."/>
            <person name="Ma L."/>
            <person name="Shen B."/>
            <person name="Zhu C."/>
        </authorList>
    </citation>
    <scope>NUCLEOTIDE SEQUENCE [LARGE SCALE GENOMIC DNA]</scope>
</reference>
<protein>
    <submittedName>
        <fullName evidence="1 2">NhaP-type Na/H and K/H antiporter</fullName>
    </submittedName>
</protein>
<dbReference type="EMBL" id="ATLV01013691">
    <property type="status" value="NOT_ANNOTATED_CDS"/>
    <property type="molecule type" value="Genomic_DNA"/>
</dbReference>
<dbReference type="VEuPathDB" id="VectorBase:ASIC005441"/>
<dbReference type="EnsemblMetazoa" id="ASIC005441-RA">
    <property type="protein sequence ID" value="ASIC005441-PA"/>
    <property type="gene ID" value="ASIC005441"/>
</dbReference>
<name>A0A084VJK3_ANOSI</name>
<dbReference type="EMBL" id="KE524879">
    <property type="protein sequence ID" value="KFB38147.1"/>
    <property type="molecule type" value="Genomic_DNA"/>
</dbReference>
<dbReference type="AlphaFoldDB" id="A0A084VJK3"/>
<reference evidence="2" key="2">
    <citation type="submission" date="2020-05" db="UniProtKB">
        <authorList>
            <consortium name="EnsemblMetazoa"/>
        </authorList>
    </citation>
    <scope>IDENTIFICATION</scope>
</reference>
<proteinExistence type="predicted"/>